<organism evidence="2 3">
    <name type="scientific">Venatoribacter cucullus</name>
    <dbReference type="NCBI Taxonomy" id="2661630"/>
    <lineage>
        <taxon>Bacteria</taxon>
        <taxon>Pseudomonadati</taxon>
        <taxon>Pseudomonadota</taxon>
        <taxon>Gammaproteobacteria</taxon>
        <taxon>Oceanospirillales</taxon>
        <taxon>Oceanospirillaceae</taxon>
        <taxon>Venatoribacter</taxon>
    </lineage>
</organism>
<feature type="region of interest" description="Disordered" evidence="1">
    <location>
        <begin position="1"/>
        <end position="20"/>
    </location>
</feature>
<name>A0A9X7UVM0_9GAMM</name>
<dbReference type="AlphaFoldDB" id="A0A9X7UVM0"/>
<sequence length="171" mass="19321">MLTFLTSREGDKRKSKTGTQLSLHSIETGFLHAGLSGVIFHQNGDRHMKFSKLFFNLIVATALVFSFQAQAQAQTQPAEEPIMELLNSMADKPEDHKAIADYYRKKAGEAREEASLHEKMKDKHRHSHAQMKGMDAGKSTQKHCERVIKLQQSVAEEYDALAELHEKSAKQ</sequence>
<reference evidence="2 3" key="1">
    <citation type="submission" date="2019-11" db="EMBL/GenBank/DDBJ databases">
        <title>Venatorbacter sp. nov. a predator of Campylobacter and other Gram-negative bacteria.</title>
        <authorList>
            <person name="Saeedi A."/>
            <person name="Cummings N.J."/>
            <person name="Connerton I.F."/>
            <person name="Connerton P.L."/>
        </authorList>
    </citation>
    <scope>NUCLEOTIDE SEQUENCE [LARGE SCALE GENOMIC DNA]</scope>
    <source>
        <strain evidence="2">XL5</strain>
    </source>
</reference>
<evidence type="ECO:0000256" key="1">
    <source>
        <dbReference type="SAM" id="MobiDB-lite"/>
    </source>
</evidence>
<dbReference type="EMBL" id="CP046056">
    <property type="protein sequence ID" value="QQD23784.1"/>
    <property type="molecule type" value="Genomic_DNA"/>
</dbReference>
<protein>
    <submittedName>
        <fullName evidence="2">Uncharacterized protein</fullName>
    </submittedName>
</protein>
<proteinExistence type="predicted"/>
<dbReference type="KEGG" id="vcw:GJQ55_04505"/>
<keyword evidence="3" id="KW-1185">Reference proteome</keyword>
<evidence type="ECO:0000313" key="2">
    <source>
        <dbReference type="EMBL" id="QQD23784.1"/>
    </source>
</evidence>
<dbReference type="Proteomes" id="UP000596074">
    <property type="component" value="Chromosome"/>
</dbReference>
<dbReference type="RefSeq" id="WP_228346324.1">
    <property type="nucleotide sequence ID" value="NZ_CP046056.1"/>
</dbReference>
<gene>
    <name evidence="2" type="ORF">GJQ55_04505</name>
</gene>
<accession>A0A9X7UVM0</accession>
<evidence type="ECO:0000313" key="3">
    <source>
        <dbReference type="Proteomes" id="UP000596074"/>
    </source>
</evidence>